<accession>A0AAV4V1J6</accession>
<gene>
    <name evidence="2" type="ORF">CDAR_313091</name>
</gene>
<organism evidence="2 3">
    <name type="scientific">Caerostris darwini</name>
    <dbReference type="NCBI Taxonomy" id="1538125"/>
    <lineage>
        <taxon>Eukaryota</taxon>
        <taxon>Metazoa</taxon>
        <taxon>Ecdysozoa</taxon>
        <taxon>Arthropoda</taxon>
        <taxon>Chelicerata</taxon>
        <taxon>Arachnida</taxon>
        <taxon>Araneae</taxon>
        <taxon>Araneomorphae</taxon>
        <taxon>Entelegynae</taxon>
        <taxon>Araneoidea</taxon>
        <taxon>Araneidae</taxon>
        <taxon>Caerostris</taxon>
    </lineage>
</organism>
<name>A0AAV4V1J6_9ARAC</name>
<reference evidence="2 3" key="1">
    <citation type="submission" date="2021-06" db="EMBL/GenBank/DDBJ databases">
        <title>Caerostris darwini draft genome.</title>
        <authorList>
            <person name="Kono N."/>
            <person name="Arakawa K."/>
        </authorList>
    </citation>
    <scope>NUCLEOTIDE SEQUENCE [LARGE SCALE GENOMIC DNA]</scope>
</reference>
<feature type="domain" description="C2H2-type" evidence="1">
    <location>
        <begin position="107"/>
        <end position="129"/>
    </location>
</feature>
<evidence type="ECO:0000313" key="2">
    <source>
        <dbReference type="EMBL" id="GIY64102.1"/>
    </source>
</evidence>
<dbReference type="EMBL" id="BPLQ01012272">
    <property type="protein sequence ID" value="GIY64102.1"/>
    <property type="molecule type" value="Genomic_DNA"/>
</dbReference>
<dbReference type="SUPFAM" id="SSF57667">
    <property type="entry name" value="beta-beta-alpha zinc fingers"/>
    <property type="match status" value="1"/>
</dbReference>
<dbReference type="AlphaFoldDB" id="A0AAV4V1J6"/>
<dbReference type="InterPro" id="IPR013087">
    <property type="entry name" value="Znf_C2H2_type"/>
</dbReference>
<comment type="caution">
    <text evidence="2">The sequence shown here is derived from an EMBL/GenBank/DDBJ whole genome shotgun (WGS) entry which is preliminary data.</text>
</comment>
<dbReference type="Proteomes" id="UP001054837">
    <property type="component" value="Unassembled WGS sequence"/>
</dbReference>
<proteinExistence type="predicted"/>
<dbReference type="PROSITE" id="PS00028">
    <property type="entry name" value="ZINC_FINGER_C2H2_1"/>
    <property type="match status" value="1"/>
</dbReference>
<evidence type="ECO:0000313" key="3">
    <source>
        <dbReference type="Proteomes" id="UP001054837"/>
    </source>
</evidence>
<sequence length="214" mass="24777">MCVDGQQLITKHLYSKVVLMSDSGAAIPAIGSYERPSTNILECRGLLERLKVEGRHVALQWINGHFREKIAKRNKRSTDCTKPENHKNKGRRNRYKKISILTEYWKCDVCAKYFAGLTSFKLHKASEEHRKKLQESKQFSSDANNSSLFSQPELIEIDISEIFCSVCLNFFPNLTSFKKHVNSKEHAYMVIKEELQKVIDRHELIESVRKTTSQ</sequence>
<protein>
    <recommendedName>
        <fullName evidence="1">C2H2-type domain-containing protein</fullName>
    </recommendedName>
</protein>
<dbReference type="InterPro" id="IPR036236">
    <property type="entry name" value="Znf_C2H2_sf"/>
</dbReference>
<dbReference type="SMART" id="SM00355">
    <property type="entry name" value="ZnF_C2H2"/>
    <property type="match status" value="2"/>
</dbReference>
<keyword evidence="3" id="KW-1185">Reference proteome</keyword>
<evidence type="ECO:0000259" key="1">
    <source>
        <dbReference type="PROSITE" id="PS00028"/>
    </source>
</evidence>